<dbReference type="Gene3D" id="3.40.50.150">
    <property type="entry name" value="Vaccinia Virus protein VP39"/>
    <property type="match status" value="1"/>
</dbReference>
<dbReference type="CDD" id="cd02440">
    <property type="entry name" value="AdoMet_MTases"/>
    <property type="match status" value="1"/>
</dbReference>
<keyword evidence="2 4" id="KW-0808">Transferase</keyword>
<sequence>MTDKAAWQGRVGTTWATHWARTDRSFTGLTDRLLGRASARPIRQALDIGCGAGELSLALGRGHSMAEIIGVDVSDELIAVAKDRGSHLANVSFACGDAAEWSKPGFAPDLLVSRHGVMFFDDPVASFEHLASIADHDARLVFSCFRDSSENAWSERILSLLPAGLGDIPDPYAPGPFAFADPKRVEMILSRAGWIDISIEPVDYAFVAGAGDDAVEEAVKHFLLIGPAASAAAELDDEEKGRFVGRLRRFLANSADGSIVALRAGAWIVSARPGRR</sequence>
<dbReference type="RefSeq" id="WP_160779986.1">
    <property type="nucleotide sequence ID" value="NZ_BAAAZF010000001.1"/>
</dbReference>
<dbReference type="InterPro" id="IPR029063">
    <property type="entry name" value="SAM-dependent_MTases_sf"/>
</dbReference>
<accession>A0A845AU26</accession>
<dbReference type="AlphaFoldDB" id="A0A845AU26"/>
<proteinExistence type="predicted"/>
<evidence type="ECO:0000259" key="3">
    <source>
        <dbReference type="Pfam" id="PF13649"/>
    </source>
</evidence>
<dbReference type="EMBL" id="WTYE01000001">
    <property type="protein sequence ID" value="MXP32663.1"/>
    <property type="molecule type" value="Genomic_DNA"/>
</dbReference>
<gene>
    <name evidence="4" type="ORF">GRI94_12610</name>
</gene>
<evidence type="ECO:0000256" key="1">
    <source>
        <dbReference type="ARBA" id="ARBA00022603"/>
    </source>
</evidence>
<dbReference type="OrthoDB" id="9777638at2"/>
<protein>
    <submittedName>
        <fullName evidence="4">Methyltransferase domain-containing protein</fullName>
    </submittedName>
</protein>
<dbReference type="PANTHER" id="PTHR43861:SF1">
    <property type="entry name" value="TRANS-ACONITATE 2-METHYLTRANSFERASE"/>
    <property type="match status" value="1"/>
</dbReference>
<dbReference type="Proteomes" id="UP000446786">
    <property type="component" value="Unassembled WGS sequence"/>
</dbReference>
<name>A0A845AU26_9SPHN</name>
<dbReference type="Pfam" id="PF13649">
    <property type="entry name" value="Methyltransf_25"/>
    <property type="match status" value="1"/>
</dbReference>
<dbReference type="InterPro" id="IPR041698">
    <property type="entry name" value="Methyltransf_25"/>
</dbReference>
<evidence type="ECO:0000256" key="2">
    <source>
        <dbReference type="ARBA" id="ARBA00022679"/>
    </source>
</evidence>
<keyword evidence="5" id="KW-1185">Reference proteome</keyword>
<dbReference type="GO" id="GO:0032259">
    <property type="term" value="P:methylation"/>
    <property type="evidence" value="ECO:0007669"/>
    <property type="project" value="UniProtKB-KW"/>
</dbReference>
<dbReference type="PANTHER" id="PTHR43861">
    <property type="entry name" value="TRANS-ACONITATE 2-METHYLTRANSFERASE-RELATED"/>
    <property type="match status" value="1"/>
</dbReference>
<comment type="caution">
    <text evidence="4">The sequence shown here is derived from an EMBL/GenBank/DDBJ whole genome shotgun (WGS) entry which is preliminary data.</text>
</comment>
<dbReference type="SUPFAM" id="SSF53335">
    <property type="entry name" value="S-adenosyl-L-methionine-dependent methyltransferases"/>
    <property type="match status" value="1"/>
</dbReference>
<evidence type="ECO:0000313" key="4">
    <source>
        <dbReference type="EMBL" id="MXP32663.1"/>
    </source>
</evidence>
<feature type="domain" description="Methyltransferase" evidence="3">
    <location>
        <begin position="46"/>
        <end position="130"/>
    </location>
</feature>
<evidence type="ECO:0000313" key="5">
    <source>
        <dbReference type="Proteomes" id="UP000446786"/>
    </source>
</evidence>
<reference evidence="4 5" key="1">
    <citation type="submission" date="2019-12" db="EMBL/GenBank/DDBJ databases">
        <title>Genomic-based taxomic classification of the family Erythrobacteraceae.</title>
        <authorList>
            <person name="Xu L."/>
        </authorList>
    </citation>
    <scope>NUCLEOTIDE SEQUENCE [LARGE SCALE GENOMIC DNA]</scope>
    <source>
        <strain evidence="4 5">JCM 16677</strain>
    </source>
</reference>
<organism evidence="4 5">
    <name type="scientific">Parerythrobacter jejuensis</name>
    <dbReference type="NCBI Taxonomy" id="795812"/>
    <lineage>
        <taxon>Bacteria</taxon>
        <taxon>Pseudomonadati</taxon>
        <taxon>Pseudomonadota</taxon>
        <taxon>Alphaproteobacteria</taxon>
        <taxon>Sphingomonadales</taxon>
        <taxon>Erythrobacteraceae</taxon>
        <taxon>Parerythrobacter</taxon>
    </lineage>
</organism>
<keyword evidence="1 4" id="KW-0489">Methyltransferase</keyword>
<dbReference type="GO" id="GO:0008168">
    <property type="term" value="F:methyltransferase activity"/>
    <property type="evidence" value="ECO:0007669"/>
    <property type="project" value="UniProtKB-KW"/>
</dbReference>